<dbReference type="SUPFAM" id="SSF54001">
    <property type="entry name" value="Cysteine proteinases"/>
    <property type="match status" value="1"/>
</dbReference>
<evidence type="ECO:0000256" key="1">
    <source>
        <dbReference type="ARBA" id="ARBA00008455"/>
    </source>
</evidence>
<feature type="domain" description="Peptidase C1A papain C-terminal" evidence="3">
    <location>
        <begin position="69"/>
        <end position="293"/>
    </location>
</feature>
<dbReference type="PRINTS" id="PR00705">
    <property type="entry name" value="PAPAIN"/>
</dbReference>
<dbReference type="AlphaFoldDB" id="A0A0N5CPQ0"/>
<evidence type="ECO:0000259" key="3">
    <source>
        <dbReference type="SMART" id="SM00645"/>
    </source>
</evidence>
<feature type="domain" description="Cathepsin propeptide inhibitor" evidence="4">
    <location>
        <begin position="1"/>
        <end position="39"/>
    </location>
</feature>
<dbReference type="Pfam" id="PF08246">
    <property type="entry name" value="Inhibitor_I29"/>
    <property type="match status" value="1"/>
</dbReference>
<dbReference type="CDD" id="cd02248">
    <property type="entry name" value="Peptidase_C1A"/>
    <property type="match status" value="1"/>
</dbReference>
<keyword evidence="6" id="KW-1185">Reference proteome</keyword>
<dbReference type="InterPro" id="IPR038765">
    <property type="entry name" value="Papain-like_cys_pep_sf"/>
</dbReference>
<dbReference type="OMA" id="GMEKCDG"/>
<dbReference type="GO" id="GO:0006508">
    <property type="term" value="P:proteolysis"/>
    <property type="evidence" value="ECO:0007669"/>
    <property type="project" value="InterPro"/>
</dbReference>
<dbReference type="Pfam" id="PF00112">
    <property type="entry name" value="Peptidase_C1"/>
    <property type="match status" value="1"/>
</dbReference>
<evidence type="ECO:0000256" key="2">
    <source>
        <dbReference type="ARBA" id="ARBA00023157"/>
    </source>
</evidence>
<dbReference type="Gene3D" id="3.90.70.10">
    <property type="entry name" value="Cysteine proteinases"/>
    <property type="match status" value="1"/>
</dbReference>
<dbReference type="InterPro" id="IPR013201">
    <property type="entry name" value="Prot_inhib_I29"/>
</dbReference>
<dbReference type="FunFam" id="3.90.70.10:FF:000332">
    <property type="entry name" value="Cathepsin L1"/>
    <property type="match status" value="1"/>
</dbReference>
<dbReference type="PANTHER" id="PTHR12411">
    <property type="entry name" value="CYSTEINE PROTEASE FAMILY C1-RELATED"/>
    <property type="match status" value="1"/>
</dbReference>
<dbReference type="InterPro" id="IPR039417">
    <property type="entry name" value="Peptidase_C1A_papain-like"/>
</dbReference>
<gene>
    <name evidence="5" type="ORF">TCLT_LOCUS2200</name>
</gene>
<accession>A0A0N5CPQ0</accession>
<protein>
    <submittedName>
        <fullName evidence="7">Pept_C1 domain-containing protein</fullName>
    </submittedName>
</protein>
<dbReference type="PROSITE" id="PS00639">
    <property type="entry name" value="THIOL_PROTEASE_HIS"/>
    <property type="match status" value="1"/>
</dbReference>
<evidence type="ECO:0000313" key="5">
    <source>
        <dbReference type="EMBL" id="VDM98018.1"/>
    </source>
</evidence>
<evidence type="ECO:0000313" key="6">
    <source>
        <dbReference type="Proteomes" id="UP000276776"/>
    </source>
</evidence>
<dbReference type="SMART" id="SM00645">
    <property type="entry name" value="Pept_C1"/>
    <property type="match status" value="1"/>
</dbReference>
<name>A0A0N5CPQ0_THECL</name>
<evidence type="ECO:0000313" key="7">
    <source>
        <dbReference type="WBParaSite" id="TCLT_0000219901-mRNA-1"/>
    </source>
</evidence>
<dbReference type="GO" id="GO:0008234">
    <property type="term" value="F:cysteine-type peptidase activity"/>
    <property type="evidence" value="ECO:0007669"/>
    <property type="project" value="InterPro"/>
</dbReference>
<proteinExistence type="inferred from homology"/>
<dbReference type="InterPro" id="IPR013128">
    <property type="entry name" value="Peptidase_C1A"/>
</dbReference>
<keyword evidence="2" id="KW-1015">Disulfide bond</keyword>
<dbReference type="Proteomes" id="UP000276776">
    <property type="component" value="Unassembled WGS sequence"/>
</dbReference>
<dbReference type="WBParaSite" id="TCLT_0000219901-mRNA-1">
    <property type="protein sequence ID" value="TCLT_0000219901-mRNA-1"/>
    <property type="gene ID" value="TCLT_0000219901"/>
</dbReference>
<dbReference type="InterPro" id="IPR000668">
    <property type="entry name" value="Peptidase_C1A_C"/>
</dbReference>
<dbReference type="EMBL" id="UYYF01000399">
    <property type="protein sequence ID" value="VDM98018.1"/>
    <property type="molecule type" value="Genomic_DNA"/>
</dbReference>
<dbReference type="OrthoDB" id="5843526at2759"/>
<sequence>MKFAKNLRIIDEHNKRFEQGLETFKMGLNEMSDWTEEELRGLTGFKQSRDMVPMGNLSHILKNKMRLKLPPSIDYRTKGILAPIKHQRFQGECNICYIFTAVSALEAYTALRKKKTVRALSEQNVMDCSEMEKCMGNGGSSAKVFQWVANTYGLMAESDYPYKEKDNPSCLYDPKKAIAKPDGGAILPYNDEIALKKVLAFIGPVCASIHASDLSFVNYKSGKCGSIYQNRNCSSSLLAMDHEVLIVGYGEERGQQYYIIRNSWGRTWGENGYGRILANAFTCGIGRESSIPLM</sequence>
<reference evidence="7" key="1">
    <citation type="submission" date="2017-02" db="UniProtKB">
        <authorList>
            <consortium name="WormBaseParasite"/>
        </authorList>
    </citation>
    <scope>IDENTIFICATION</scope>
</reference>
<organism evidence="7">
    <name type="scientific">Thelazia callipaeda</name>
    <name type="common">Oriental eyeworm</name>
    <name type="synonym">Parasitic nematode</name>
    <dbReference type="NCBI Taxonomy" id="103827"/>
    <lineage>
        <taxon>Eukaryota</taxon>
        <taxon>Metazoa</taxon>
        <taxon>Ecdysozoa</taxon>
        <taxon>Nematoda</taxon>
        <taxon>Chromadorea</taxon>
        <taxon>Rhabditida</taxon>
        <taxon>Spirurina</taxon>
        <taxon>Spiruromorpha</taxon>
        <taxon>Thelazioidea</taxon>
        <taxon>Thelaziidae</taxon>
        <taxon>Thelazia</taxon>
    </lineage>
</organism>
<reference evidence="5 6" key="2">
    <citation type="submission" date="2018-11" db="EMBL/GenBank/DDBJ databases">
        <authorList>
            <consortium name="Pathogen Informatics"/>
        </authorList>
    </citation>
    <scope>NUCLEOTIDE SEQUENCE [LARGE SCALE GENOMIC DNA]</scope>
</reference>
<comment type="similarity">
    <text evidence="1">Belongs to the peptidase C1 family.</text>
</comment>
<dbReference type="SMART" id="SM00848">
    <property type="entry name" value="Inhibitor_I29"/>
    <property type="match status" value="1"/>
</dbReference>
<dbReference type="STRING" id="103827.A0A0N5CPQ0"/>
<dbReference type="InterPro" id="IPR025660">
    <property type="entry name" value="Pept_his_AS"/>
</dbReference>
<evidence type="ECO:0000259" key="4">
    <source>
        <dbReference type="SMART" id="SM00848"/>
    </source>
</evidence>